<reference evidence="2" key="1">
    <citation type="journal article" date="2019" name="Sci. Rep.">
        <title>Draft genome of Tanacetum cinerariifolium, the natural source of mosquito coil.</title>
        <authorList>
            <person name="Yamashiro T."/>
            <person name="Shiraishi A."/>
            <person name="Satake H."/>
            <person name="Nakayama K."/>
        </authorList>
    </citation>
    <scope>NUCLEOTIDE SEQUENCE</scope>
</reference>
<proteinExistence type="predicted"/>
<evidence type="ECO:0000313" key="2">
    <source>
        <dbReference type="EMBL" id="GEZ83010.1"/>
    </source>
</evidence>
<accession>A0A699IQ84</accession>
<feature type="compositionally biased region" description="Acidic residues" evidence="1">
    <location>
        <begin position="109"/>
        <end position="134"/>
    </location>
</feature>
<sequence length="305" mass="34285">YTASNHLYSSSSSVRSFSVSRDMLLIPSFSNKKLNLSLGDGVDTQSKVPDEQQQNISSADEGTGTIPEDDFEDDADINDDASDDNDESDDEKMKSSSDEILDPNKSNDEHDEEEEYDDEFNVEEGEKMDEEEDNEVTKELYKDVNVNLGNTDVDHSGADQKNASEYKLLNLDNPFPTTTMIASLMDTTIHHEITSTTIVPPLPPFFNPLQLEATPTPTLITFEATTSFTSLLDFASVFKFNERVTNLEKELSEIKQVDQDEAQTEKREYIELVDSTVRTMIKEEVNTQLHQILPQAISDIATLFI</sequence>
<name>A0A699IQ84_TANCI</name>
<dbReference type="EMBL" id="BKCJ010329356">
    <property type="protein sequence ID" value="GEZ83010.1"/>
    <property type="molecule type" value="Genomic_DNA"/>
</dbReference>
<dbReference type="AlphaFoldDB" id="A0A699IQ84"/>
<feature type="non-terminal residue" evidence="2">
    <location>
        <position position="1"/>
    </location>
</feature>
<comment type="caution">
    <text evidence="2">The sequence shown here is derived from an EMBL/GenBank/DDBJ whole genome shotgun (WGS) entry which is preliminary data.</text>
</comment>
<protein>
    <submittedName>
        <fullName evidence="2">Uncharacterized protein</fullName>
    </submittedName>
</protein>
<feature type="non-terminal residue" evidence="2">
    <location>
        <position position="305"/>
    </location>
</feature>
<evidence type="ECO:0000256" key="1">
    <source>
        <dbReference type="SAM" id="MobiDB-lite"/>
    </source>
</evidence>
<feature type="compositionally biased region" description="Acidic residues" evidence="1">
    <location>
        <begin position="67"/>
        <end position="90"/>
    </location>
</feature>
<feature type="compositionally biased region" description="Polar residues" evidence="1">
    <location>
        <begin position="43"/>
        <end position="60"/>
    </location>
</feature>
<gene>
    <name evidence="2" type="ORF">Tci_554983</name>
</gene>
<feature type="region of interest" description="Disordered" evidence="1">
    <location>
        <begin position="32"/>
        <end position="135"/>
    </location>
</feature>
<organism evidence="2">
    <name type="scientific">Tanacetum cinerariifolium</name>
    <name type="common">Dalmatian daisy</name>
    <name type="synonym">Chrysanthemum cinerariifolium</name>
    <dbReference type="NCBI Taxonomy" id="118510"/>
    <lineage>
        <taxon>Eukaryota</taxon>
        <taxon>Viridiplantae</taxon>
        <taxon>Streptophyta</taxon>
        <taxon>Embryophyta</taxon>
        <taxon>Tracheophyta</taxon>
        <taxon>Spermatophyta</taxon>
        <taxon>Magnoliopsida</taxon>
        <taxon>eudicotyledons</taxon>
        <taxon>Gunneridae</taxon>
        <taxon>Pentapetalae</taxon>
        <taxon>asterids</taxon>
        <taxon>campanulids</taxon>
        <taxon>Asterales</taxon>
        <taxon>Asteraceae</taxon>
        <taxon>Asteroideae</taxon>
        <taxon>Anthemideae</taxon>
        <taxon>Anthemidinae</taxon>
        <taxon>Tanacetum</taxon>
    </lineage>
</organism>